<feature type="region of interest" description="Disordered" evidence="1">
    <location>
        <begin position="180"/>
        <end position="203"/>
    </location>
</feature>
<evidence type="ECO:0000313" key="2">
    <source>
        <dbReference type="EMBL" id="CAF2099717.1"/>
    </source>
</evidence>
<gene>
    <name evidence="3" type="ORF">UXM345_LOCUS26281</name>
    <name evidence="2" type="ORF">XDN619_LOCUS18377</name>
</gene>
<name>A0A819ZNA0_9BILA</name>
<dbReference type="Proteomes" id="UP000663887">
    <property type="component" value="Unassembled WGS sequence"/>
</dbReference>
<proteinExistence type="predicted"/>
<sequence>MSVDNSTNSVVPHKLTVYEYNKLHNKLKFMNRPNTNNTSRPRLPPKMSEAKADWLRQILNSRILDKPITSGAKCLKEPIAFQSNPCESIISNLSKLSRGLRNRVIKEYINNNPIVDTLTCPHPSGYYRNVLCPYCRYGNAEVVKIEKLTRYFICKFRLYKQQFRGIKNLAKNKIIPPKSESTVPLELSNTNNSDSEIESSESLDNNNTVTLELLVHSNNINESEPISTTVNNDMQPPLSVAPTNDIKEIESPKPAITNPEQQTGTVKVTNTPYYRNLYDYARFLADGCYSYDIDHSHCNGEPYEDQADLVDRSCYTGVNLWCPKQAPFRLEGKYINFLKHNTYLSGWERENKYNIEYCKVAYENKDDRSVSKYAYERMQEIAEMYGADDYSLNKWIVYFRVKLIPEQEEKEMIMKRIDYELALDNLFTNKPNATLQDVSELYKQHSPFLTKIEKLKNLPLDKSKN</sequence>
<accession>A0A819ZNA0</accession>
<dbReference type="Proteomes" id="UP000663842">
    <property type="component" value="Unassembled WGS sequence"/>
</dbReference>
<dbReference type="AlphaFoldDB" id="A0A819ZNA0"/>
<evidence type="ECO:0000313" key="3">
    <source>
        <dbReference type="EMBL" id="CAF4171038.1"/>
    </source>
</evidence>
<reference evidence="3" key="1">
    <citation type="submission" date="2021-02" db="EMBL/GenBank/DDBJ databases">
        <authorList>
            <person name="Nowell W R."/>
        </authorList>
    </citation>
    <scope>NUCLEOTIDE SEQUENCE</scope>
</reference>
<dbReference type="EMBL" id="CAJOBF010005324">
    <property type="protein sequence ID" value="CAF4171038.1"/>
    <property type="molecule type" value="Genomic_DNA"/>
</dbReference>
<comment type="caution">
    <text evidence="3">The sequence shown here is derived from an EMBL/GenBank/DDBJ whole genome shotgun (WGS) entry which is preliminary data.</text>
</comment>
<organism evidence="3 4">
    <name type="scientific">Rotaria magnacalcarata</name>
    <dbReference type="NCBI Taxonomy" id="392030"/>
    <lineage>
        <taxon>Eukaryota</taxon>
        <taxon>Metazoa</taxon>
        <taxon>Spiralia</taxon>
        <taxon>Gnathifera</taxon>
        <taxon>Rotifera</taxon>
        <taxon>Eurotatoria</taxon>
        <taxon>Bdelloidea</taxon>
        <taxon>Philodinida</taxon>
        <taxon>Philodinidae</taxon>
        <taxon>Rotaria</taxon>
    </lineage>
</organism>
<evidence type="ECO:0000256" key="1">
    <source>
        <dbReference type="SAM" id="MobiDB-lite"/>
    </source>
</evidence>
<protein>
    <submittedName>
        <fullName evidence="3">Uncharacterized protein</fullName>
    </submittedName>
</protein>
<evidence type="ECO:0000313" key="4">
    <source>
        <dbReference type="Proteomes" id="UP000663842"/>
    </source>
</evidence>
<dbReference type="EMBL" id="CAJNRG010007984">
    <property type="protein sequence ID" value="CAF2099717.1"/>
    <property type="molecule type" value="Genomic_DNA"/>
</dbReference>